<dbReference type="InterPro" id="IPR029070">
    <property type="entry name" value="Chitinase_insertion_sf"/>
</dbReference>
<protein>
    <recommendedName>
        <fullName evidence="1">GH18 domain-containing protein</fullName>
    </recommendedName>
</protein>
<name>A0ABQ9FVR7_TEGGR</name>
<dbReference type="PANTHER" id="PTHR11177">
    <property type="entry name" value="CHITINASE"/>
    <property type="match status" value="1"/>
</dbReference>
<dbReference type="EMBL" id="JARBDR010000107">
    <property type="protein sequence ID" value="KAJ8321321.1"/>
    <property type="molecule type" value="Genomic_DNA"/>
</dbReference>
<dbReference type="SMART" id="SM00636">
    <property type="entry name" value="Glyco_18"/>
    <property type="match status" value="1"/>
</dbReference>
<evidence type="ECO:0000313" key="2">
    <source>
        <dbReference type="EMBL" id="KAJ8321321.1"/>
    </source>
</evidence>
<dbReference type="Proteomes" id="UP001217089">
    <property type="component" value="Unassembled WGS sequence"/>
</dbReference>
<evidence type="ECO:0000313" key="3">
    <source>
        <dbReference type="Proteomes" id="UP001217089"/>
    </source>
</evidence>
<sequence length="162" mass="18191">MIEFAAKNVKLTIRAVTLSTNKKIFYKNMIYADFVNVMTYDLHGAWDDVTGHNSPLYRGIHEPAGSLLNILIIGFPLYGRGFKLQDRGKTAPGSPSSGGSDKGSYTKEPGYLAYYEVCDIIQNGGSSKWIEDQKVPYLVYNGQWIGYDDARSFREKSTKRSK</sequence>
<keyword evidence="3" id="KW-1185">Reference proteome</keyword>
<reference evidence="2 3" key="1">
    <citation type="submission" date="2022-12" db="EMBL/GenBank/DDBJ databases">
        <title>Chromosome-level genome of Tegillarca granosa.</title>
        <authorList>
            <person name="Kim J."/>
        </authorList>
    </citation>
    <scope>NUCLEOTIDE SEQUENCE [LARGE SCALE GENOMIC DNA]</scope>
    <source>
        <strain evidence="2">Teg-2019</strain>
        <tissue evidence="2">Adductor muscle</tissue>
    </source>
</reference>
<dbReference type="PROSITE" id="PS51910">
    <property type="entry name" value="GH18_2"/>
    <property type="match status" value="1"/>
</dbReference>
<dbReference type="Gene3D" id="3.10.50.10">
    <property type="match status" value="1"/>
</dbReference>
<accession>A0ABQ9FVR7</accession>
<dbReference type="InterPro" id="IPR011583">
    <property type="entry name" value="Chitinase_II/V-like_cat"/>
</dbReference>
<dbReference type="SUPFAM" id="SSF51445">
    <property type="entry name" value="(Trans)glycosidases"/>
    <property type="match status" value="1"/>
</dbReference>
<dbReference type="PANTHER" id="PTHR11177:SF248">
    <property type="entry name" value="CHITOTRIOSIDASE-1"/>
    <property type="match status" value="1"/>
</dbReference>
<dbReference type="SUPFAM" id="SSF54556">
    <property type="entry name" value="Chitinase insertion domain"/>
    <property type="match status" value="1"/>
</dbReference>
<gene>
    <name evidence="2" type="ORF">KUTeg_001179</name>
</gene>
<dbReference type="InterPro" id="IPR050314">
    <property type="entry name" value="Glycosyl_Hydrlase_18"/>
</dbReference>
<dbReference type="Pfam" id="PF00704">
    <property type="entry name" value="Glyco_hydro_18"/>
    <property type="match status" value="1"/>
</dbReference>
<feature type="domain" description="GH18" evidence="1">
    <location>
        <begin position="1"/>
        <end position="162"/>
    </location>
</feature>
<dbReference type="InterPro" id="IPR017853">
    <property type="entry name" value="GH"/>
</dbReference>
<dbReference type="InterPro" id="IPR001223">
    <property type="entry name" value="Glyco_hydro18_cat"/>
</dbReference>
<proteinExistence type="predicted"/>
<organism evidence="2 3">
    <name type="scientific">Tegillarca granosa</name>
    <name type="common">Malaysian cockle</name>
    <name type="synonym">Anadara granosa</name>
    <dbReference type="NCBI Taxonomy" id="220873"/>
    <lineage>
        <taxon>Eukaryota</taxon>
        <taxon>Metazoa</taxon>
        <taxon>Spiralia</taxon>
        <taxon>Lophotrochozoa</taxon>
        <taxon>Mollusca</taxon>
        <taxon>Bivalvia</taxon>
        <taxon>Autobranchia</taxon>
        <taxon>Pteriomorphia</taxon>
        <taxon>Arcoida</taxon>
        <taxon>Arcoidea</taxon>
        <taxon>Arcidae</taxon>
        <taxon>Tegillarca</taxon>
    </lineage>
</organism>
<comment type="caution">
    <text evidence="2">The sequence shown here is derived from an EMBL/GenBank/DDBJ whole genome shotgun (WGS) entry which is preliminary data.</text>
</comment>
<evidence type="ECO:0000259" key="1">
    <source>
        <dbReference type="PROSITE" id="PS51910"/>
    </source>
</evidence>